<comment type="caution">
    <text evidence="6">The sequence shown here is derived from an EMBL/GenBank/DDBJ whole genome shotgun (WGS) entry which is preliminary data.</text>
</comment>
<dbReference type="Gene3D" id="2.115.10.20">
    <property type="entry name" value="Glycosyl hydrolase domain, family 43"/>
    <property type="match status" value="1"/>
</dbReference>
<dbReference type="GO" id="GO:0004553">
    <property type="term" value="F:hydrolase activity, hydrolyzing O-glycosyl compounds"/>
    <property type="evidence" value="ECO:0007669"/>
    <property type="project" value="InterPro"/>
</dbReference>
<reference evidence="6" key="1">
    <citation type="submission" date="2023-03" db="EMBL/GenBank/DDBJ databases">
        <title>Massive genome expansion in bonnet fungi (Mycena s.s.) driven by repeated elements and novel gene families across ecological guilds.</title>
        <authorList>
            <consortium name="Lawrence Berkeley National Laboratory"/>
            <person name="Harder C.B."/>
            <person name="Miyauchi S."/>
            <person name="Viragh M."/>
            <person name="Kuo A."/>
            <person name="Thoen E."/>
            <person name="Andreopoulos B."/>
            <person name="Lu D."/>
            <person name="Skrede I."/>
            <person name="Drula E."/>
            <person name="Henrissat B."/>
            <person name="Morin E."/>
            <person name="Kohler A."/>
            <person name="Barry K."/>
            <person name="LaButti K."/>
            <person name="Morin E."/>
            <person name="Salamov A."/>
            <person name="Lipzen A."/>
            <person name="Mereny Z."/>
            <person name="Hegedus B."/>
            <person name="Baldrian P."/>
            <person name="Stursova M."/>
            <person name="Weitz H."/>
            <person name="Taylor A."/>
            <person name="Grigoriev I.V."/>
            <person name="Nagy L.G."/>
            <person name="Martin F."/>
            <person name="Kauserud H."/>
        </authorList>
    </citation>
    <scope>NUCLEOTIDE SEQUENCE</scope>
    <source>
        <strain evidence="6">CBHHK067</strain>
    </source>
</reference>
<evidence type="ECO:0000256" key="5">
    <source>
        <dbReference type="SAM" id="SignalP"/>
    </source>
</evidence>
<organism evidence="6 7">
    <name type="scientific">Mycena rosella</name>
    <name type="common">Pink bonnet</name>
    <name type="synonym">Agaricus rosellus</name>
    <dbReference type="NCBI Taxonomy" id="1033263"/>
    <lineage>
        <taxon>Eukaryota</taxon>
        <taxon>Fungi</taxon>
        <taxon>Dikarya</taxon>
        <taxon>Basidiomycota</taxon>
        <taxon>Agaricomycotina</taxon>
        <taxon>Agaricomycetes</taxon>
        <taxon>Agaricomycetidae</taxon>
        <taxon>Agaricales</taxon>
        <taxon>Marasmiineae</taxon>
        <taxon>Mycenaceae</taxon>
        <taxon>Mycena</taxon>
    </lineage>
</organism>
<evidence type="ECO:0000256" key="4">
    <source>
        <dbReference type="RuleBase" id="RU361187"/>
    </source>
</evidence>
<dbReference type="PANTHER" id="PTHR22925:SF3">
    <property type="entry name" value="GLYCOSYL HYDROLASE FAMILY PROTEIN 43"/>
    <property type="match status" value="1"/>
</dbReference>
<evidence type="ECO:0000313" key="7">
    <source>
        <dbReference type="Proteomes" id="UP001221757"/>
    </source>
</evidence>
<feature type="signal peptide" evidence="5">
    <location>
        <begin position="1"/>
        <end position="19"/>
    </location>
</feature>
<keyword evidence="5" id="KW-0732">Signal</keyword>
<name>A0AAD7DM26_MYCRO</name>
<dbReference type="SUPFAM" id="SSF75005">
    <property type="entry name" value="Arabinanase/levansucrase/invertase"/>
    <property type="match status" value="1"/>
</dbReference>
<dbReference type="Pfam" id="PF04616">
    <property type="entry name" value="Glyco_hydro_43"/>
    <property type="match status" value="1"/>
</dbReference>
<dbReference type="GO" id="GO:0005975">
    <property type="term" value="P:carbohydrate metabolic process"/>
    <property type="evidence" value="ECO:0007669"/>
    <property type="project" value="InterPro"/>
</dbReference>
<keyword evidence="2 4" id="KW-0378">Hydrolase</keyword>
<sequence length="449" mass="47625">MKFGATFALLASFISTALAVSFIIPGAVWIDTSGAKILAHGGHIMQVGSTFYWASSPYYQGNEYDPNIYSSTDLMNWSHVGIASTAVAGMYRPKFVSSGGKWYIWGQVNREIVTLVAPGTTPASTAYTLTGSPQLLPPDARSFSDMGVFVDDTGSNYFLSSADSNNFQLNNINAGTPITIGTRVADIGAAMEGPGMFKASGVYYLIMSEKTGYRADPDKSYWATALAGPWSAGTDIAPEAVNTYNSQNSAELVITGTSTTSYIFLGDAWDADGTDASNYEWLPISVSTSTHILTLQNLAMWTINPGTGKIRSYCRLEIILKTRLPGVVSSSGFANTTFNAADAIIGGSAGGINSSSNVTFTNIPGRGDKHWVSFQYTVNNVTAGDAHVSVNGGPTINLSELNSRAGHYSTVPVALSLKEGANTLTFGATATDDGDFEAHLEGIQIFDNY</sequence>
<evidence type="ECO:0000256" key="1">
    <source>
        <dbReference type="ARBA" id="ARBA00009865"/>
    </source>
</evidence>
<dbReference type="EMBL" id="JARKIE010000041">
    <property type="protein sequence ID" value="KAJ7694598.1"/>
    <property type="molecule type" value="Genomic_DNA"/>
</dbReference>
<dbReference type="Proteomes" id="UP001221757">
    <property type="component" value="Unassembled WGS sequence"/>
</dbReference>
<proteinExistence type="inferred from homology"/>
<dbReference type="InterPro" id="IPR023296">
    <property type="entry name" value="Glyco_hydro_beta-prop_sf"/>
</dbReference>
<keyword evidence="3 4" id="KW-0326">Glycosidase</keyword>
<dbReference type="Gene3D" id="2.60.120.260">
    <property type="entry name" value="Galactose-binding domain-like"/>
    <property type="match status" value="1"/>
</dbReference>
<evidence type="ECO:0000256" key="2">
    <source>
        <dbReference type="ARBA" id="ARBA00022801"/>
    </source>
</evidence>
<feature type="chain" id="PRO_5041986335" evidence="5">
    <location>
        <begin position="20"/>
        <end position="449"/>
    </location>
</feature>
<evidence type="ECO:0000256" key="3">
    <source>
        <dbReference type="ARBA" id="ARBA00023295"/>
    </source>
</evidence>
<protein>
    <submittedName>
        <fullName evidence="6">Arabinanase/levansucrase/invertase</fullName>
    </submittedName>
</protein>
<dbReference type="AlphaFoldDB" id="A0AAD7DM26"/>
<accession>A0AAD7DM26</accession>
<dbReference type="PANTHER" id="PTHR22925">
    <property type="entry name" value="GLYCOSYL HYDROLASE 43 FAMILY MEMBER"/>
    <property type="match status" value="1"/>
</dbReference>
<dbReference type="InterPro" id="IPR006710">
    <property type="entry name" value="Glyco_hydro_43"/>
</dbReference>
<gene>
    <name evidence="6" type="ORF">B0H17DRAFT_1274867</name>
</gene>
<keyword evidence="7" id="KW-1185">Reference proteome</keyword>
<evidence type="ECO:0000313" key="6">
    <source>
        <dbReference type="EMBL" id="KAJ7694598.1"/>
    </source>
</evidence>
<comment type="similarity">
    <text evidence="1 4">Belongs to the glycosyl hydrolase 43 family.</text>
</comment>